<comment type="similarity">
    <text evidence="1 7">Belongs to the universal ribosomal protein uL18 family.</text>
</comment>
<evidence type="ECO:0000256" key="7">
    <source>
        <dbReference type="HAMAP-Rule" id="MF_01337"/>
    </source>
</evidence>
<dbReference type="SUPFAM" id="SSF53137">
    <property type="entry name" value="Translational machinery components"/>
    <property type="match status" value="1"/>
</dbReference>
<dbReference type="GO" id="GO:0008097">
    <property type="term" value="F:5S rRNA binding"/>
    <property type="evidence" value="ECO:0007669"/>
    <property type="project" value="TreeGrafter"/>
</dbReference>
<comment type="subunit">
    <text evidence="7">Part of the 50S ribosomal subunit; part of the 5S rRNA/L5/L18/L25 subcomplex. Contacts the 5S and 23S rRNAs.</text>
</comment>
<accession>A0A933P056</accession>
<comment type="caution">
    <text evidence="8">The sequence shown here is derived from an EMBL/GenBank/DDBJ whole genome shotgun (WGS) entry which is preliminary data.</text>
</comment>
<name>A0A933P056_9HYPH</name>
<dbReference type="InterPro" id="IPR057268">
    <property type="entry name" value="Ribosomal_L18"/>
</dbReference>
<dbReference type="Proteomes" id="UP000782610">
    <property type="component" value="Unassembled WGS sequence"/>
</dbReference>
<keyword evidence="2 7" id="KW-0699">rRNA-binding</keyword>
<keyword evidence="5 7" id="KW-0687">Ribonucleoprotein</keyword>
<keyword evidence="4 7" id="KW-0689">Ribosomal protein</keyword>
<dbReference type="PANTHER" id="PTHR12899">
    <property type="entry name" value="39S RIBOSOMAL PROTEIN L18, MITOCHONDRIAL"/>
    <property type="match status" value="1"/>
</dbReference>
<protein>
    <recommendedName>
        <fullName evidence="6 7">Large ribosomal subunit protein uL18</fullName>
    </recommendedName>
</protein>
<evidence type="ECO:0000256" key="1">
    <source>
        <dbReference type="ARBA" id="ARBA00007116"/>
    </source>
</evidence>
<dbReference type="FunFam" id="3.30.420.100:FF:000001">
    <property type="entry name" value="50S ribosomal protein L18"/>
    <property type="match status" value="1"/>
</dbReference>
<dbReference type="HAMAP" id="MF_01337_B">
    <property type="entry name" value="Ribosomal_uL18_B"/>
    <property type="match status" value="1"/>
</dbReference>
<organism evidence="8 9">
    <name type="scientific">Devosia nanyangense</name>
    <dbReference type="NCBI Taxonomy" id="1228055"/>
    <lineage>
        <taxon>Bacteria</taxon>
        <taxon>Pseudomonadati</taxon>
        <taxon>Pseudomonadota</taxon>
        <taxon>Alphaproteobacteria</taxon>
        <taxon>Hyphomicrobiales</taxon>
        <taxon>Devosiaceae</taxon>
        <taxon>Devosia</taxon>
    </lineage>
</organism>
<dbReference type="AlphaFoldDB" id="A0A933P056"/>
<dbReference type="Gene3D" id="3.30.420.100">
    <property type="match status" value="1"/>
</dbReference>
<dbReference type="CDD" id="cd00432">
    <property type="entry name" value="Ribosomal_L18_L5e"/>
    <property type="match status" value="1"/>
</dbReference>
<dbReference type="NCBIfam" id="TIGR00060">
    <property type="entry name" value="L18_bact"/>
    <property type="match status" value="1"/>
</dbReference>
<dbReference type="GO" id="GO:0003735">
    <property type="term" value="F:structural constituent of ribosome"/>
    <property type="evidence" value="ECO:0007669"/>
    <property type="project" value="InterPro"/>
</dbReference>
<keyword evidence="3 7" id="KW-0694">RNA-binding</keyword>
<dbReference type="Pfam" id="PF00861">
    <property type="entry name" value="Ribosomal_L18p"/>
    <property type="match status" value="1"/>
</dbReference>
<dbReference type="GO" id="GO:0022625">
    <property type="term" value="C:cytosolic large ribosomal subunit"/>
    <property type="evidence" value="ECO:0007669"/>
    <property type="project" value="TreeGrafter"/>
</dbReference>
<comment type="function">
    <text evidence="7">This is one of the proteins that bind and probably mediate the attachment of the 5S RNA into the large ribosomal subunit, where it forms part of the central protuberance.</text>
</comment>
<proteinExistence type="inferred from homology"/>
<evidence type="ECO:0000256" key="4">
    <source>
        <dbReference type="ARBA" id="ARBA00022980"/>
    </source>
</evidence>
<dbReference type="EMBL" id="JACRAF010000055">
    <property type="protein sequence ID" value="MBI4923438.1"/>
    <property type="molecule type" value="Genomic_DNA"/>
</dbReference>
<reference evidence="8" key="1">
    <citation type="submission" date="2020-07" db="EMBL/GenBank/DDBJ databases">
        <title>Huge and variable diversity of episymbiotic CPR bacteria and DPANN archaea in groundwater ecosystems.</title>
        <authorList>
            <person name="He C.Y."/>
            <person name="Keren R."/>
            <person name="Whittaker M."/>
            <person name="Farag I.F."/>
            <person name="Doudna J."/>
            <person name="Cate J.H.D."/>
            <person name="Banfield J.F."/>
        </authorList>
    </citation>
    <scope>NUCLEOTIDE SEQUENCE</scope>
    <source>
        <strain evidence="8">NC_groundwater_1586_Pr3_B-0.1um_66_15</strain>
    </source>
</reference>
<sequence>MPISLKGSDRRKARIRKAIKARAFGRPRLSVFRSDKNIYAQIIDDASGRTLAAASTLDKDVKSSVKNGSTSEAAAAIGKLIAERGIAAKVSEVIFDRGAYLYHGRVKALADAAREAGLQF</sequence>
<dbReference type="InterPro" id="IPR004389">
    <property type="entry name" value="Ribosomal_uL18_bac-type"/>
</dbReference>
<gene>
    <name evidence="7 8" type="primary">rplR</name>
    <name evidence="8" type="ORF">HY834_16990</name>
</gene>
<dbReference type="PANTHER" id="PTHR12899:SF3">
    <property type="entry name" value="LARGE RIBOSOMAL SUBUNIT PROTEIN UL18M"/>
    <property type="match status" value="1"/>
</dbReference>
<evidence type="ECO:0000256" key="2">
    <source>
        <dbReference type="ARBA" id="ARBA00022730"/>
    </source>
</evidence>
<evidence type="ECO:0000313" key="9">
    <source>
        <dbReference type="Proteomes" id="UP000782610"/>
    </source>
</evidence>
<evidence type="ECO:0000313" key="8">
    <source>
        <dbReference type="EMBL" id="MBI4923438.1"/>
    </source>
</evidence>
<evidence type="ECO:0000256" key="3">
    <source>
        <dbReference type="ARBA" id="ARBA00022884"/>
    </source>
</evidence>
<evidence type="ECO:0000256" key="6">
    <source>
        <dbReference type="ARBA" id="ARBA00035197"/>
    </source>
</evidence>
<evidence type="ECO:0000256" key="5">
    <source>
        <dbReference type="ARBA" id="ARBA00023274"/>
    </source>
</evidence>
<dbReference type="GO" id="GO:0006412">
    <property type="term" value="P:translation"/>
    <property type="evidence" value="ECO:0007669"/>
    <property type="project" value="UniProtKB-UniRule"/>
</dbReference>
<dbReference type="InterPro" id="IPR005484">
    <property type="entry name" value="Ribosomal_uL18_bac/plant/anim"/>
</dbReference>